<evidence type="ECO:0000313" key="2">
    <source>
        <dbReference type="Proteomes" id="UP000321797"/>
    </source>
</evidence>
<proteinExistence type="predicted"/>
<dbReference type="InterPro" id="IPR025444">
    <property type="entry name" value="Monooxy_af470"/>
</dbReference>
<dbReference type="EMBL" id="SSGD01000110">
    <property type="protein sequence ID" value="TXI53272.1"/>
    <property type="molecule type" value="Genomic_DNA"/>
</dbReference>
<reference evidence="1 2" key="1">
    <citation type="submission" date="2018-09" db="EMBL/GenBank/DDBJ databases">
        <title>Metagenome Assembled Genomes from an Advanced Water Purification Facility.</title>
        <authorList>
            <person name="Stamps B.W."/>
            <person name="Spear J.R."/>
        </authorList>
    </citation>
    <scope>NUCLEOTIDE SEQUENCE [LARGE SCALE GENOMIC DNA]</scope>
    <source>
        <strain evidence="1">Bin_29_2</strain>
    </source>
</reference>
<dbReference type="AlphaFoldDB" id="A0A5C7XUY2"/>
<comment type="caution">
    <text evidence="1">The sequence shown here is derived from an EMBL/GenBank/DDBJ whole genome shotgun (WGS) entry which is preliminary data.</text>
</comment>
<gene>
    <name evidence="1" type="ORF">E6Q54_16950</name>
</gene>
<sequence length="134" mass="14861">MERFENLCLWLSDTSVDNAPWRDPDNVIVVQYWRSVEDLGNFARDPSLTHAPAWAAFNRDAAGTGDIGIWHETYRVPADHVDTRYGNLAPSGLGKALGVRESFGAPRNSTHQKMGATDSDQDYLLQTGGRCQPV</sequence>
<dbReference type="Pfam" id="PF13826">
    <property type="entry name" value="Monooxy_af470-like"/>
    <property type="match status" value="1"/>
</dbReference>
<accession>A0A5C7XUY2</accession>
<organism evidence="1 2">
    <name type="scientific">Mycolicibacter arupensis</name>
    <dbReference type="NCBI Taxonomy" id="342002"/>
    <lineage>
        <taxon>Bacteria</taxon>
        <taxon>Bacillati</taxon>
        <taxon>Actinomycetota</taxon>
        <taxon>Actinomycetes</taxon>
        <taxon>Mycobacteriales</taxon>
        <taxon>Mycobacteriaceae</taxon>
        <taxon>Mycolicibacter</taxon>
    </lineage>
</organism>
<name>A0A5C7XUY2_9MYCO</name>
<evidence type="ECO:0000313" key="1">
    <source>
        <dbReference type="EMBL" id="TXI53272.1"/>
    </source>
</evidence>
<dbReference type="Proteomes" id="UP000321797">
    <property type="component" value="Unassembled WGS sequence"/>
</dbReference>
<dbReference type="RefSeq" id="WP_079635433.1">
    <property type="nucleotide sequence ID" value="NZ_SSGD01000110.1"/>
</dbReference>
<protein>
    <submittedName>
        <fullName evidence="1">DUF4188 domain-containing protein</fullName>
    </submittedName>
</protein>